<comment type="caution">
    <text evidence="2">The sequence shown here is derived from an EMBL/GenBank/DDBJ whole genome shotgun (WGS) entry which is preliminary data.</text>
</comment>
<organism evidence="2">
    <name type="scientific">marine sediment metagenome</name>
    <dbReference type="NCBI Taxonomy" id="412755"/>
    <lineage>
        <taxon>unclassified sequences</taxon>
        <taxon>metagenomes</taxon>
        <taxon>ecological metagenomes</taxon>
    </lineage>
</organism>
<dbReference type="EMBL" id="LAZR01000189">
    <property type="protein sequence ID" value="KKN83203.1"/>
    <property type="molecule type" value="Genomic_DNA"/>
</dbReference>
<proteinExistence type="predicted"/>
<feature type="compositionally biased region" description="Basic and acidic residues" evidence="1">
    <location>
        <begin position="117"/>
        <end position="137"/>
    </location>
</feature>
<accession>A0A0F9WW46</accession>
<name>A0A0F9WW46_9ZZZZ</name>
<sequence>MDLKEFITETITGIIEATNELQEKWSDDGVIVNPPVDSKQSNLFKEGGTGHVYRQIQNVSFDVAVTAATETGGGGKAGLKVFSAEVGVDGTHTRQNEEVSRVQFSIPLTLRASIAESVHREQRRKVSEESAKRTEAAKRRRSDSAEAVNWKF</sequence>
<evidence type="ECO:0000256" key="1">
    <source>
        <dbReference type="SAM" id="MobiDB-lite"/>
    </source>
</evidence>
<dbReference type="AlphaFoldDB" id="A0A0F9WW46"/>
<feature type="region of interest" description="Disordered" evidence="1">
    <location>
        <begin position="117"/>
        <end position="152"/>
    </location>
</feature>
<protein>
    <submittedName>
        <fullName evidence="2">Uncharacterized protein</fullName>
    </submittedName>
</protein>
<evidence type="ECO:0000313" key="2">
    <source>
        <dbReference type="EMBL" id="KKN83203.1"/>
    </source>
</evidence>
<reference evidence="2" key="1">
    <citation type="journal article" date="2015" name="Nature">
        <title>Complex archaea that bridge the gap between prokaryotes and eukaryotes.</title>
        <authorList>
            <person name="Spang A."/>
            <person name="Saw J.H."/>
            <person name="Jorgensen S.L."/>
            <person name="Zaremba-Niedzwiedzka K."/>
            <person name="Martijn J."/>
            <person name="Lind A.E."/>
            <person name="van Eijk R."/>
            <person name="Schleper C."/>
            <person name="Guy L."/>
            <person name="Ettema T.J."/>
        </authorList>
    </citation>
    <scope>NUCLEOTIDE SEQUENCE</scope>
</reference>
<gene>
    <name evidence="2" type="ORF">LCGC14_0302030</name>
</gene>